<gene>
    <name evidence="1" type="ORF">HMPREF9384_1318</name>
</gene>
<protein>
    <submittedName>
        <fullName evidence="1">Uncharacterized protein</fullName>
    </submittedName>
</protein>
<dbReference type="HOGENOM" id="CLU_2866055_0_0_9"/>
<accession>F0IU06</accession>
<organism evidence="1 2">
    <name type="scientific">Streptococcus sanguinis SK160</name>
    <dbReference type="NCBI Taxonomy" id="888812"/>
    <lineage>
        <taxon>Bacteria</taxon>
        <taxon>Bacillati</taxon>
        <taxon>Bacillota</taxon>
        <taxon>Bacilli</taxon>
        <taxon>Lactobacillales</taxon>
        <taxon>Streptococcaceae</taxon>
        <taxon>Streptococcus</taxon>
    </lineage>
</organism>
<comment type="caution">
    <text evidence="1">The sequence shown here is derived from an EMBL/GenBank/DDBJ whole genome shotgun (WGS) entry which is preliminary data.</text>
</comment>
<dbReference type="AlphaFoldDB" id="F0IU06"/>
<proteinExistence type="predicted"/>
<dbReference type="EMBL" id="AEXZ01000008">
    <property type="protein sequence ID" value="EGD38628.1"/>
    <property type="molecule type" value="Genomic_DNA"/>
</dbReference>
<sequence length="64" mass="7200">MLLKRQPQRQAHILSQSLYQIHPQPAPVLLLVRLSLLAFQLQSQCHSLALLLSVPAHLSQSQIP</sequence>
<reference evidence="1 2" key="1">
    <citation type="submission" date="2011-02" db="EMBL/GenBank/DDBJ databases">
        <authorList>
            <person name="Muzny D."/>
            <person name="Qin X."/>
            <person name="Deng J."/>
            <person name="Jiang H."/>
            <person name="Liu Y."/>
            <person name="Qu J."/>
            <person name="Song X.-Z."/>
            <person name="Zhang L."/>
            <person name="Thornton R."/>
            <person name="Coyle M."/>
            <person name="Francisco L."/>
            <person name="Jackson L."/>
            <person name="Javaid M."/>
            <person name="Korchina V."/>
            <person name="Kovar C."/>
            <person name="Mata R."/>
            <person name="Mathew T."/>
            <person name="Ngo R."/>
            <person name="Nguyen L."/>
            <person name="Nguyen N."/>
            <person name="Okwuonu G."/>
            <person name="Ongeri F."/>
            <person name="Pham C."/>
            <person name="Simmons D."/>
            <person name="Wilczek-Boney K."/>
            <person name="Hale W."/>
            <person name="Jakkamsetti A."/>
            <person name="Pham P."/>
            <person name="Ruth R."/>
            <person name="San Lucas F."/>
            <person name="Warren J."/>
            <person name="Zhang J."/>
            <person name="Zhao Z."/>
            <person name="Zhou C."/>
            <person name="Zhu D."/>
            <person name="Lee S."/>
            <person name="Bess C."/>
            <person name="Blankenburg K."/>
            <person name="Forbes L."/>
            <person name="Fu Q."/>
            <person name="Gubbala S."/>
            <person name="Hirani K."/>
            <person name="Jayaseelan J.C."/>
            <person name="Lara F."/>
            <person name="Munidasa M."/>
            <person name="Palculict T."/>
            <person name="Patil S."/>
            <person name="Pu L.-L."/>
            <person name="Saada N."/>
            <person name="Tang L."/>
            <person name="Weissenberger G."/>
            <person name="Zhu Y."/>
            <person name="Hemphill L."/>
            <person name="Shang Y."/>
            <person name="Youmans B."/>
            <person name="Ayvaz T."/>
            <person name="Ross M."/>
            <person name="Santibanez J."/>
            <person name="Aqrawi P."/>
            <person name="Gross S."/>
            <person name="Joshi V."/>
            <person name="Fowler G."/>
            <person name="Nazareth L."/>
            <person name="Reid J."/>
            <person name="Worley K."/>
            <person name="Petrosino J."/>
            <person name="Highlander S."/>
            <person name="Gibbs R."/>
        </authorList>
    </citation>
    <scope>NUCLEOTIDE SEQUENCE [LARGE SCALE GENOMIC DNA]</scope>
    <source>
        <strain evidence="1 2">SK160</strain>
    </source>
</reference>
<name>F0IU06_STRSA</name>
<dbReference type="Proteomes" id="UP000004562">
    <property type="component" value="Unassembled WGS sequence"/>
</dbReference>
<evidence type="ECO:0000313" key="2">
    <source>
        <dbReference type="Proteomes" id="UP000004562"/>
    </source>
</evidence>
<evidence type="ECO:0000313" key="1">
    <source>
        <dbReference type="EMBL" id="EGD38628.1"/>
    </source>
</evidence>